<sequence length="977" mass="106933">MHKFTTLEPTKLYVSPSSRLSSSAQKHVFSSTKRSSASAPAQKPWIGRLPADVHLLILAYVPIPDIAAYAVCSRATSGIARDESVWERRYTALGIERYGLGPTLDAYVRTDSPRSPPTSSAPDDEFGEFTVGAPSLSFVNAWPSNQRETFRAKFLRAHTALKPLLPSISSVPHATLAALFPSPTPLTQQAKLLHLLALFLSPRIQPTRASAALLASLNVAIDRFDVSLLTAFDGADSKGDERRMREASEASWQVWGVGVSVGAGRTKGEWEMGKVWADKREIFYETEQWDPLANFTPQNTLSFTPMDAFIAHVLAGLEEHGSRATRVFPPTAGVLWAFADRVGAEVIGEYISTLLARARQLGREVFLQATAATFREAWRVVDGLVRVAGEGVHISDESVGNGKAGGAGKEKTNGTEYRDEESQKEDGKASVDPDRKIRERAEDVVYKMFETNMDEYLDEEIESLKQALDVVCKEWERTTLSTTTHPLTPSSQTRFLTSQNPALVKRNVLASFTDVLLLPVTIVPRAVAGAGNAVMGVGAVQGFAMLNPQRWGGGGGGGGYERGVGAGGVVRYGDDDADALFEIGEAEEDVPEVGPGAAGSSTVSRPVSIITTTTTNTTASTATNTTTNTTTSTVLSTAPSSNQTQTLDLLLSLDVALSLIHADRESLKRLETFASYPGHYGRLVRDTIEEVFCLMLGAVGERHVKAGFDTATDRMAAYKPSEHESTASVAPLVQFFELVHVGDMIQSIVQVYFDKELAQYIDRTDFLNVVVREKKRFENILDDCVAAGLNAGTQVLMNQVEHIILTLTKPREYYPSSDAPLELGPTRGCTEAIRCLETHCKLLKGSTSKEVLEVFHTEVGIRLIAILQKHIKRQIISLNGGFQVIADLNTYYAFIASLKVPSITADFSHLKMLGHVFVVEDAKDLAQIVKDVTRYGGAYRPEDIYEFIQRRSDWKKIEKTVDKTMYNLSFKEDCVVC</sequence>
<comment type="caution">
    <text evidence="1">The sequence shown here is derived from an EMBL/GenBank/DDBJ whole genome shotgun (WGS) entry which is preliminary data.</text>
</comment>
<organism evidence="1 2">
    <name type="scientific">Hygrophoropsis aurantiaca</name>
    <dbReference type="NCBI Taxonomy" id="72124"/>
    <lineage>
        <taxon>Eukaryota</taxon>
        <taxon>Fungi</taxon>
        <taxon>Dikarya</taxon>
        <taxon>Basidiomycota</taxon>
        <taxon>Agaricomycotina</taxon>
        <taxon>Agaricomycetes</taxon>
        <taxon>Agaricomycetidae</taxon>
        <taxon>Boletales</taxon>
        <taxon>Coniophorineae</taxon>
        <taxon>Hygrophoropsidaceae</taxon>
        <taxon>Hygrophoropsis</taxon>
    </lineage>
</organism>
<protein>
    <submittedName>
        <fullName evidence="1">Exocyst complex component Sec10-like protein</fullName>
    </submittedName>
</protein>
<proteinExistence type="predicted"/>
<evidence type="ECO:0000313" key="2">
    <source>
        <dbReference type="Proteomes" id="UP000790377"/>
    </source>
</evidence>
<keyword evidence="2" id="KW-1185">Reference proteome</keyword>
<dbReference type="EMBL" id="MU267774">
    <property type="protein sequence ID" value="KAH7909176.1"/>
    <property type="molecule type" value="Genomic_DNA"/>
</dbReference>
<reference evidence="1" key="1">
    <citation type="journal article" date="2021" name="New Phytol.">
        <title>Evolutionary innovations through gain and loss of genes in the ectomycorrhizal Boletales.</title>
        <authorList>
            <person name="Wu G."/>
            <person name="Miyauchi S."/>
            <person name="Morin E."/>
            <person name="Kuo A."/>
            <person name="Drula E."/>
            <person name="Varga T."/>
            <person name="Kohler A."/>
            <person name="Feng B."/>
            <person name="Cao Y."/>
            <person name="Lipzen A."/>
            <person name="Daum C."/>
            <person name="Hundley H."/>
            <person name="Pangilinan J."/>
            <person name="Johnson J."/>
            <person name="Barry K."/>
            <person name="LaButti K."/>
            <person name="Ng V."/>
            <person name="Ahrendt S."/>
            <person name="Min B."/>
            <person name="Choi I.G."/>
            <person name="Park H."/>
            <person name="Plett J.M."/>
            <person name="Magnuson J."/>
            <person name="Spatafora J.W."/>
            <person name="Nagy L.G."/>
            <person name="Henrissat B."/>
            <person name="Grigoriev I.V."/>
            <person name="Yang Z.L."/>
            <person name="Xu J."/>
            <person name="Martin F.M."/>
        </authorList>
    </citation>
    <scope>NUCLEOTIDE SEQUENCE</scope>
    <source>
        <strain evidence="1">ATCC 28755</strain>
    </source>
</reference>
<gene>
    <name evidence="1" type="ORF">BJ138DRAFT_1067500</name>
</gene>
<evidence type="ECO:0000313" key="1">
    <source>
        <dbReference type="EMBL" id="KAH7909176.1"/>
    </source>
</evidence>
<dbReference type="Proteomes" id="UP000790377">
    <property type="component" value="Unassembled WGS sequence"/>
</dbReference>
<name>A0ACB8A7I7_9AGAM</name>
<accession>A0ACB8A7I7</accession>